<feature type="compositionally biased region" description="Basic residues" evidence="1">
    <location>
        <begin position="474"/>
        <end position="485"/>
    </location>
</feature>
<proteinExistence type="predicted"/>
<keyword evidence="3" id="KW-1185">Reference proteome</keyword>
<feature type="region of interest" description="Disordered" evidence="1">
    <location>
        <begin position="116"/>
        <end position="147"/>
    </location>
</feature>
<name>A0ABY6GU11_9GAMM</name>
<evidence type="ECO:0000313" key="3">
    <source>
        <dbReference type="Proteomes" id="UP001163255"/>
    </source>
</evidence>
<sequence>MVKNKLVNCLKSLTLAIIFLNASKGYPGETELYSLQPADSHYLQIPPPLPSPRSILLSGYQSQDSNPLAALNLSNMNLIHFQRFIQWIEEYFSQGKFREYKNNINTAAISVEKSKIHFKSTPSNRPEPEPEPEPQSGSDTDTDTESTEETIIDGFAIKDFSTLQELENDCSESMLYAYKNDRFIKLMEEVKEKNIDWDTIETETIPEGYPYPLAWDMVRLFNRAFSSNGKLTNPEDDFLKIIKNKDPALDVIIKIMINAMYKINETDAYITTAWLKYILIEHQIHFDIDNWLSRRFIQADYSFNIADAPLIIGNNLTPEGEKYVKKYNLDKKTVMKSRAFSTTKYSSKSLWIILMHFYKKMSLVNKDKELSFEDLFQDDPLFTNIFIPILNEIFSCISCGLESNEKALLALWIDNTFSDIHLQFNWRRSLRNHPFMPVQTEEPPHPTQSSQPVSRTKGISRKRPGSTVKEQLIKTRKKRKSHLPTRYRSSEGKIIPHENEPQSTRNPDPDQSTPPGALNGQSTYQP</sequence>
<dbReference type="RefSeq" id="WP_262597610.1">
    <property type="nucleotide sequence ID" value="NZ_CP103300.1"/>
</dbReference>
<protein>
    <recommendedName>
        <fullName evidence="4">Secreted protein</fullName>
    </recommendedName>
</protein>
<reference evidence="2" key="1">
    <citation type="submission" date="2022-10" db="EMBL/GenBank/DDBJ databases">
        <title>Completed Genome Sequence of two octocoral isolated bacterium, Endozoicomonas euniceicola EF212T and Endozoicomonas gorgoniicola PS125T.</title>
        <authorList>
            <person name="Chiou Y.-J."/>
            <person name="Chen Y.-H."/>
        </authorList>
    </citation>
    <scope>NUCLEOTIDE SEQUENCE</scope>
    <source>
        <strain evidence="2">EF212</strain>
    </source>
</reference>
<gene>
    <name evidence="2" type="ORF">NX720_22270</name>
</gene>
<feature type="region of interest" description="Disordered" evidence="1">
    <location>
        <begin position="435"/>
        <end position="526"/>
    </location>
</feature>
<feature type="compositionally biased region" description="Basic and acidic residues" evidence="1">
    <location>
        <begin position="488"/>
        <end position="500"/>
    </location>
</feature>
<feature type="compositionally biased region" description="Polar residues" evidence="1">
    <location>
        <begin position="501"/>
        <end position="526"/>
    </location>
</feature>
<dbReference type="EMBL" id="CP103300">
    <property type="protein sequence ID" value="UYM15541.1"/>
    <property type="molecule type" value="Genomic_DNA"/>
</dbReference>
<evidence type="ECO:0008006" key="4">
    <source>
        <dbReference type="Google" id="ProtNLM"/>
    </source>
</evidence>
<evidence type="ECO:0000256" key="1">
    <source>
        <dbReference type="SAM" id="MobiDB-lite"/>
    </source>
</evidence>
<dbReference type="Proteomes" id="UP001163255">
    <property type="component" value="Chromosome"/>
</dbReference>
<organism evidence="2 3">
    <name type="scientific">Endozoicomonas euniceicola</name>
    <dbReference type="NCBI Taxonomy" id="1234143"/>
    <lineage>
        <taxon>Bacteria</taxon>
        <taxon>Pseudomonadati</taxon>
        <taxon>Pseudomonadota</taxon>
        <taxon>Gammaproteobacteria</taxon>
        <taxon>Oceanospirillales</taxon>
        <taxon>Endozoicomonadaceae</taxon>
        <taxon>Endozoicomonas</taxon>
    </lineage>
</organism>
<evidence type="ECO:0000313" key="2">
    <source>
        <dbReference type="EMBL" id="UYM15541.1"/>
    </source>
</evidence>
<accession>A0ABY6GU11</accession>